<keyword evidence="3" id="KW-1133">Transmembrane helix</keyword>
<accession>A0A838XWT6</accession>
<proteinExistence type="predicted"/>
<evidence type="ECO:0000256" key="1">
    <source>
        <dbReference type="ARBA" id="ARBA00004127"/>
    </source>
</evidence>
<gene>
    <name evidence="6" type="ORF">H1W37_14885</name>
</gene>
<evidence type="ECO:0000313" key="6">
    <source>
        <dbReference type="EMBL" id="MBA4612946.1"/>
    </source>
</evidence>
<evidence type="ECO:0000256" key="3">
    <source>
        <dbReference type="ARBA" id="ARBA00022989"/>
    </source>
</evidence>
<comment type="caution">
    <text evidence="6">The sequence shown here is derived from an EMBL/GenBank/DDBJ whole genome shotgun (WGS) entry which is preliminary data.</text>
</comment>
<dbReference type="Pfam" id="PF06803">
    <property type="entry name" value="DUF1232"/>
    <property type="match status" value="1"/>
</dbReference>
<keyword evidence="4" id="KW-0472">Membrane</keyword>
<evidence type="ECO:0000259" key="5">
    <source>
        <dbReference type="Pfam" id="PF06803"/>
    </source>
</evidence>
<keyword evidence="7" id="KW-1185">Reference proteome</keyword>
<dbReference type="RefSeq" id="WP_181761136.1">
    <property type="nucleotide sequence ID" value="NZ_BMCR01000011.1"/>
</dbReference>
<comment type="subcellular location">
    <subcellularLocation>
        <location evidence="1">Endomembrane system</location>
        <topology evidence="1">Multi-pass membrane protein</topology>
    </subcellularLocation>
</comment>
<dbReference type="GO" id="GO:0012505">
    <property type="term" value="C:endomembrane system"/>
    <property type="evidence" value="ECO:0007669"/>
    <property type="project" value="UniProtKB-SubCell"/>
</dbReference>
<keyword evidence="2" id="KW-0812">Transmembrane</keyword>
<dbReference type="InterPro" id="IPR010652">
    <property type="entry name" value="DUF1232"/>
</dbReference>
<evidence type="ECO:0000256" key="4">
    <source>
        <dbReference type="ARBA" id="ARBA00023136"/>
    </source>
</evidence>
<reference evidence="6 7" key="2">
    <citation type="submission" date="2020-08" db="EMBL/GenBank/DDBJ databases">
        <title>Stappia taiwanensis sp. nov., isolated from a coastal thermal spring.</title>
        <authorList>
            <person name="Kampfer P."/>
        </authorList>
    </citation>
    <scope>NUCLEOTIDE SEQUENCE [LARGE SCALE GENOMIC DNA]</scope>
    <source>
        <strain evidence="6 7">DSM 23284</strain>
    </source>
</reference>
<organism evidence="6 7">
    <name type="scientific">Stappia taiwanensis</name>
    <dbReference type="NCBI Taxonomy" id="992267"/>
    <lineage>
        <taxon>Bacteria</taxon>
        <taxon>Pseudomonadati</taxon>
        <taxon>Pseudomonadota</taxon>
        <taxon>Alphaproteobacteria</taxon>
        <taxon>Hyphomicrobiales</taxon>
        <taxon>Stappiaceae</taxon>
        <taxon>Stappia</taxon>
    </lineage>
</organism>
<dbReference type="Proteomes" id="UP000559404">
    <property type="component" value="Unassembled WGS sequence"/>
</dbReference>
<feature type="domain" description="DUF1232" evidence="5">
    <location>
        <begin position="63"/>
        <end position="97"/>
    </location>
</feature>
<protein>
    <submittedName>
        <fullName evidence="6">DUF1232 domain-containing protein</fullName>
    </submittedName>
</protein>
<dbReference type="InterPro" id="IPR016983">
    <property type="entry name" value="UCP031804"/>
</dbReference>
<dbReference type="PIRSF" id="PIRSF031804">
    <property type="entry name" value="UCP031804"/>
    <property type="match status" value="1"/>
</dbReference>
<name>A0A838XWT6_9HYPH</name>
<evidence type="ECO:0000256" key="2">
    <source>
        <dbReference type="ARBA" id="ARBA00022692"/>
    </source>
</evidence>
<dbReference type="AlphaFoldDB" id="A0A838XWT6"/>
<sequence>MTSRFDDLGFDAEFLGPEEEQKARVSERIFTVARKAMRQIPFMEDVLAAYYCALDPATPSRVRGAIFAALAYFVMPFDAVPDMLVGIGFGDDASILLGVLALVRAHVRDEHLAAARKALHPETDSTAE</sequence>
<dbReference type="EMBL" id="JACEON010000014">
    <property type="protein sequence ID" value="MBA4612946.1"/>
    <property type="molecule type" value="Genomic_DNA"/>
</dbReference>
<reference evidence="6 7" key="1">
    <citation type="submission" date="2020-07" db="EMBL/GenBank/DDBJ databases">
        <authorList>
            <person name="Li M."/>
        </authorList>
    </citation>
    <scope>NUCLEOTIDE SEQUENCE [LARGE SCALE GENOMIC DNA]</scope>
    <source>
        <strain evidence="6 7">DSM 23284</strain>
    </source>
</reference>
<evidence type="ECO:0000313" key="7">
    <source>
        <dbReference type="Proteomes" id="UP000559404"/>
    </source>
</evidence>